<organism evidence="1">
    <name type="scientific">Hexamita inflata</name>
    <dbReference type="NCBI Taxonomy" id="28002"/>
    <lineage>
        <taxon>Eukaryota</taxon>
        <taxon>Metamonada</taxon>
        <taxon>Diplomonadida</taxon>
        <taxon>Hexamitidae</taxon>
        <taxon>Hexamitinae</taxon>
        <taxon>Hexamita</taxon>
    </lineage>
</organism>
<dbReference type="EMBL" id="CATOUU010000741">
    <property type="protein sequence ID" value="CAI9945169.1"/>
    <property type="molecule type" value="Genomic_DNA"/>
</dbReference>
<dbReference type="InterPro" id="IPR009030">
    <property type="entry name" value="Growth_fac_rcpt_cys_sf"/>
</dbReference>
<dbReference type="AlphaFoldDB" id="A0AA86Q3Y6"/>
<proteinExistence type="predicted"/>
<evidence type="ECO:0000313" key="2">
    <source>
        <dbReference type="EMBL" id="CAL6105912.1"/>
    </source>
</evidence>
<dbReference type="EMBL" id="CAXDID020000603">
    <property type="protein sequence ID" value="CAL6105912.1"/>
    <property type="molecule type" value="Genomic_DNA"/>
</dbReference>
<keyword evidence="3" id="KW-1185">Reference proteome</keyword>
<comment type="caution">
    <text evidence="1">The sequence shown here is derived from an EMBL/GenBank/DDBJ whole genome shotgun (WGS) entry which is preliminary data.</text>
</comment>
<dbReference type="SUPFAM" id="SSF57184">
    <property type="entry name" value="Growth factor receptor domain"/>
    <property type="match status" value="2"/>
</dbReference>
<evidence type="ECO:0000313" key="3">
    <source>
        <dbReference type="Proteomes" id="UP001642409"/>
    </source>
</evidence>
<sequence>MPSCTCNTANGFSGAGCSCSKKLSVDGSVCKDSCPSTEVSISGASQCSTCPQNTIPNVAQDGCVATTGCAPGFLNVAGTFCVSSCASDSSIDGPSNQCVSCASKDPLTQFSSGQCVCVPGASKATSSASCACNQNFSPASGACSCSKKLSSDGQTCSDKCPAAEVSISGIAQCSTCGSKVSNVDQTACVDKTACSPGYLNQAQTHCVSDCAQDKAAAGSNNQCVSCSSINALSVFGSSSCVCAPNAVGSMPSCTCNTANGFSGAGCSCPKKLSVDGSVCKDSCPSTEVSISGASQCSTCPQNTIPNVAQDGCVATTGCAPGFLNVAGTFCVSSCASNSSIDGPSNQCVSCASKDPLTQFSSGQCVCVPGASKATSSASCACNQNFSPASGACSCSKKLSSDGQTCSDKCPAAEVSISGNAKCSTCGSKVSNVDQTACVDKTACSPGYLNQAQTHCVSDCAQDKAAAGSNNQCVSCSSINALSVFGSSSCVCAPNAVGSMPSCTCNTANGFSGAGCSCSKKLSVDGSVCKDSCPSTEVSISGASQCSTCPQNTIPNVAQDGCVATTGCAPGFLNVAGTFCVSSCASDSSIDGPSNQCVSCASKDPLTQFSSGQCVCVPGASKATSSASCACNQNFSPASGACSCSKKLSSDGQTCSDKCPAAEVSLGNGVQCSVCQSGYVPSEAQTECKQIITTCPQNQFIALNKYQCVSTCEKSFIDGNKCVEKCTGKLTDVSNTICVSQCSSNQEEKSGGCSCVQGYAVSDKYSYGRWNCFFLFTM</sequence>
<accession>A0AA86Q3Y6</accession>
<reference evidence="2 3" key="2">
    <citation type="submission" date="2024-07" db="EMBL/GenBank/DDBJ databases">
        <authorList>
            <person name="Akdeniz Z."/>
        </authorList>
    </citation>
    <scope>NUCLEOTIDE SEQUENCE [LARGE SCALE GENOMIC DNA]</scope>
</reference>
<dbReference type="Proteomes" id="UP001642409">
    <property type="component" value="Unassembled WGS sequence"/>
</dbReference>
<protein>
    <submittedName>
        <fullName evidence="1">VSP with INR</fullName>
    </submittedName>
    <submittedName>
        <fullName evidence="2">VSP_with INR</fullName>
    </submittedName>
</protein>
<evidence type="ECO:0000313" key="1">
    <source>
        <dbReference type="EMBL" id="CAI9945169.1"/>
    </source>
</evidence>
<gene>
    <name evidence="1" type="ORF">HINF_LOCUS32814</name>
    <name evidence="2" type="ORF">HINF_LOCUS73490</name>
</gene>
<name>A0AA86Q3Y6_9EUKA</name>
<reference evidence="1" key="1">
    <citation type="submission" date="2023-06" db="EMBL/GenBank/DDBJ databases">
        <authorList>
            <person name="Kurt Z."/>
        </authorList>
    </citation>
    <scope>NUCLEOTIDE SEQUENCE</scope>
</reference>